<organism evidence="4 5">
    <name type="scientific">Trichocoleus desertorum GB2-A4</name>
    <dbReference type="NCBI Taxonomy" id="2933944"/>
    <lineage>
        <taxon>Bacteria</taxon>
        <taxon>Bacillati</taxon>
        <taxon>Cyanobacteriota</taxon>
        <taxon>Cyanophyceae</taxon>
        <taxon>Leptolyngbyales</taxon>
        <taxon>Trichocoleusaceae</taxon>
        <taxon>Trichocoleus</taxon>
    </lineage>
</organism>
<dbReference type="InterPro" id="IPR051465">
    <property type="entry name" value="Cell_Envelope_Struct_Comp"/>
</dbReference>
<dbReference type="PANTHER" id="PTHR43308">
    <property type="entry name" value="OUTER MEMBRANE PROTEIN ALPHA-RELATED"/>
    <property type="match status" value="1"/>
</dbReference>
<comment type="caution">
    <text evidence="4">The sequence shown here is derived from an EMBL/GenBank/DDBJ whole genome shotgun (WGS) entry which is preliminary data.</text>
</comment>
<feature type="domain" description="SLH" evidence="3">
    <location>
        <begin position="125"/>
        <end position="188"/>
    </location>
</feature>
<evidence type="ECO:0000256" key="1">
    <source>
        <dbReference type="SAM" id="MobiDB-lite"/>
    </source>
</evidence>
<reference evidence="4 5" key="1">
    <citation type="submission" date="2022-04" db="EMBL/GenBank/DDBJ databases">
        <title>Positive selection, recombination, and allopatry shape intraspecific diversity of widespread and dominant cyanobacteria.</title>
        <authorList>
            <person name="Wei J."/>
            <person name="Shu W."/>
            <person name="Hu C."/>
        </authorList>
    </citation>
    <scope>NUCLEOTIDE SEQUENCE [LARGE SCALE GENOMIC DNA]</scope>
    <source>
        <strain evidence="4 5">GB2-A4</strain>
    </source>
</reference>
<dbReference type="RefSeq" id="WP_190439692.1">
    <property type="nucleotide sequence ID" value="NZ_JAMPKM010000003.1"/>
</dbReference>
<proteinExistence type="predicted"/>
<keyword evidence="2" id="KW-1133">Transmembrane helix</keyword>
<dbReference type="InterPro" id="IPR001119">
    <property type="entry name" value="SLH_dom"/>
</dbReference>
<feature type="compositionally biased region" description="Low complexity" evidence="1">
    <location>
        <begin position="59"/>
        <end position="73"/>
    </location>
</feature>
<evidence type="ECO:0000256" key="2">
    <source>
        <dbReference type="SAM" id="Phobius"/>
    </source>
</evidence>
<dbReference type="PANTHER" id="PTHR43308:SF5">
    <property type="entry name" value="S-LAYER PROTEIN _ PEPTIDOGLYCAN ENDO-BETA-N-ACETYLGLUCOSAMINIDASE"/>
    <property type="match status" value="1"/>
</dbReference>
<name>A0ABV0J7T8_9CYAN</name>
<gene>
    <name evidence="4" type="ORF">NC998_08320</name>
</gene>
<feature type="domain" description="SLH" evidence="3">
    <location>
        <begin position="250"/>
        <end position="314"/>
    </location>
</feature>
<dbReference type="Proteomes" id="UP001464891">
    <property type="component" value="Unassembled WGS sequence"/>
</dbReference>
<feature type="transmembrane region" description="Helical" evidence="2">
    <location>
        <begin position="22"/>
        <end position="40"/>
    </location>
</feature>
<keyword evidence="2" id="KW-0812">Transmembrane</keyword>
<sequence>MTNSLPPDPQPSRRDPLGFDEFIGIFLAFSVIGGILFWSLGREGQGFNLGGLLDPTPSPSATPTATPTISPSPDEGALPPSPTPNQPVPTTVPAPEPAQPNVVPVPFAVRAPATPTPSPTPTTAEPEGFSDVEANYWAYPFITALVQRDIISGFPDGTFRPDAPVTRAEYASMLQKAFDKPAKQQAVSYKDVAADFWATDAIQEVSRNGFLAGYPKNIFQPTQQIPRVQALVALASGLELPRSTAPTQVLQTYQDAAQIPKYATGAVASATQAGLAVSHPRPNVLEPNEKATRADAAAFIYQALVASGKAEKISSQYLTQP</sequence>
<dbReference type="Pfam" id="PF00395">
    <property type="entry name" value="SLH"/>
    <property type="match status" value="3"/>
</dbReference>
<dbReference type="PRINTS" id="PR01217">
    <property type="entry name" value="PRICHEXTENSN"/>
</dbReference>
<feature type="region of interest" description="Disordered" evidence="1">
    <location>
        <begin position="51"/>
        <end position="99"/>
    </location>
</feature>
<keyword evidence="5" id="KW-1185">Reference proteome</keyword>
<evidence type="ECO:0000313" key="5">
    <source>
        <dbReference type="Proteomes" id="UP001464891"/>
    </source>
</evidence>
<protein>
    <submittedName>
        <fullName evidence="4">S-layer homology domain-containing protein</fullName>
    </submittedName>
</protein>
<accession>A0ABV0J7T8</accession>
<dbReference type="PROSITE" id="PS51272">
    <property type="entry name" value="SLH"/>
    <property type="match status" value="3"/>
</dbReference>
<keyword evidence="2" id="KW-0472">Membrane</keyword>
<evidence type="ECO:0000259" key="3">
    <source>
        <dbReference type="PROSITE" id="PS51272"/>
    </source>
</evidence>
<feature type="domain" description="SLH" evidence="3">
    <location>
        <begin position="189"/>
        <end position="248"/>
    </location>
</feature>
<evidence type="ECO:0000313" key="4">
    <source>
        <dbReference type="EMBL" id="MEP0817101.1"/>
    </source>
</evidence>
<dbReference type="EMBL" id="JAMPKM010000003">
    <property type="protein sequence ID" value="MEP0817101.1"/>
    <property type="molecule type" value="Genomic_DNA"/>
</dbReference>
<feature type="compositionally biased region" description="Pro residues" evidence="1">
    <location>
        <begin position="79"/>
        <end position="98"/>
    </location>
</feature>